<feature type="domain" description="HMA" evidence="3">
    <location>
        <begin position="3"/>
        <end position="69"/>
    </location>
</feature>
<name>A0ABW3LR98_9BACI</name>
<dbReference type="PANTHER" id="PTHR46594">
    <property type="entry name" value="P-TYPE CATION-TRANSPORTING ATPASE"/>
    <property type="match status" value="1"/>
</dbReference>
<keyword evidence="5" id="KW-1185">Reference proteome</keyword>
<dbReference type="RefSeq" id="WP_390363045.1">
    <property type="nucleotide sequence ID" value="NZ_JBHTKJ010000035.1"/>
</dbReference>
<dbReference type="InterPro" id="IPR006121">
    <property type="entry name" value="HMA_dom"/>
</dbReference>
<keyword evidence="2" id="KW-0479">Metal-binding</keyword>
<dbReference type="SUPFAM" id="SSF55008">
    <property type="entry name" value="HMA, heavy metal-associated domain"/>
    <property type="match status" value="1"/>
</dbReference>
<sequence>MNEIVYLDVKGMHCPDCPTKIEREISKMDGVTQIKVNLETENGCVTLNSNLTDISDIINKINKMGFEAKNVQSNT</sequence>
<dbReference type="Gene3D" id="3.30.70.100">
    <property type="match status" value="1"/>
</dbReference>
<dbReference type="CDD" id="cd00371">
    <property type="entry name" value="HMA"/>
    <property type="match status" value="1"/>
</dbReference>
<dbReference type="Proteomes" id="UP001597040">
    <property type="component" value="Unassembled WGS sequence"/>
</dbReference>
<dbReference type="InterPro" id="IPR036163">
    <property type="entry name" value="HMA_dom_sf"/>
</dbReference>
<dbReference type="Pfam" id="PF00403">
    <property type="entry name" value="HMA"/>
    <property type="match status" value="1"/>
</dbReference>
<gene>
    <name evidence="4" type="ORF">ACFQ3N_13420</name>
</gene>
<dbReference type="EMBL" id="JBHTKJ010000035">
    <property type="protein sequence ID" value="MFD1039385.1"/>
    <property type="molecule type" value="Genomic_DNA"/>
</dbReference>
<evidence type="ECO:0000313" key="4">
    <source>
        <dbReference type="EMBL" id="MFD1039385.1"/>
    </source>
</evidence>
<dbReference type="InterPro" id="IPR017969">
    <property type="entry name" value="Heavy-metal-associated_CS"/>
</dbReference>
<evidence type="ECO:0000313" key="5">
    <source>
        <dbReference type="Proteomes" id="UP001597040"/>
    </source>
</evidence>
<dbReference type="PANTHER" id="PTHR46594:SF4">
    <property type="entry name" value="P-TYPE CATION-TRANSPORTING ATPASE"/>
    <property type="match status" value="1"/>
</dbReference>
<evidence type="ECO:0000256" key="1">
    <source>
        <dbReference type="ARBA" id="ARBA00015313"/>
    </source>
</evidence>
<comment type="caution">
    <text evidence="4">The sequence shown here is derived from an EMBL/GenBank/DDBJ whole genome shotgun (WGS) entry which is preliminary data.</text>
</comment>
<accession>A0ABW3LR98</accession>
<dbReference type="InterPro" id="IPR001802">
    <property type="entry name" value="MerP/CopZ"/>
</dbReference>
<organism evidence="4 5">
    <name type="scientific">Virgibacillus byunsanensis</name>
    <dbReference type="NCBI Taxonomy" id="570945"/>
    <lineage>
        <taxon>Bacteria</taxon>
        <taxon>Bacillati</taxon>
        <taxon>Bacillota</taxon>
        <taxon>Bacilli</taxon>
        <taxon>Bacillales</taxon>
        <taxon>Bacillaceae</taxon>
        <taxon>Virgibacillus</taxon>
    </lineage>
</organism>
<dbReference type="PRINTS" id="PR00946">
    <property type="entry name" value="HGSCAVENGER"/>
</dbReference>
<evidence type="ECO:0000259" key="3">
    <source>
        <dbReference type="PROSITE" id="PS50846"/>
    </source>
</evidence>
<protein>
    <recommendedName>
        <fullName evidence="1">Copper chaperone CopZ</fullName>
    </recommendedName>
</protein>
<evidence type="ECO:0000256" key="2">
    <source>
        <dbReference type="ARBA" id="ARBA00022723"/>
    </source>
</evidence>
<reference evidence="5" key="1">
    <citation type="journal article" date="2019" name="Int. J. Syst. Evol. Microbiol.">
        <title>The Global Catalogue of Microorganisms (GCM) 10K type strain sequencing project: providing services to taxonomists for standard genome sequencing and annotation.</title>
        <authorList>
            <consortium name="The Broad Institute Genomics Platform"/>
            <consortium name="The Broad Institute Genome Sequencing Center for Infectious Disease"/>
            <person name="Wu L."/>
            <person name="Ma J."/>
        </authorList>
    </citation>
    <scope>NUCLEOTIDE SEQUENCE [LARGE SCALE GENOMIC DNA]</scope>
    <source>
        <strain evidence="5">CCUG 56754</strain>
    </source>
</reference>
<proteinExistence type="predicted"/>
<dbReference type="PROSITE" id="PS01047">
    <property type="entry name" value="HMA_1"/>
    <property type="match status" value="1"/>
</dbReference>
<dbReference type="PROSITE" id="PS50846">
    <property type="entry name" value="HMA_2"/>
    <property type="match status" value="1"/>
</dbReference>